<dbReference type="RefSeq" id="WP_047760259.1">
    <property type="nucleotide sequence ID" value="NZ_CP091510.1"/>
</dbReference>
<evidence type="ECO:0000313" key="2">
    <source>
        <dbReference type="EMBL" id="KLT73757.1"/>
    </source>
</evidence>
<dbReference type="GO" id="GO:0004386">
    <property type="term" value="F:helicase activity"/>
    <property type="evidence" value="ECO:0007669"/>
    <property type="project" value="UniProtKB-KW"/>
</dbReference>
<dbReference type="STRING" id="1470200.PL75_01040"/>
<gene>
    <name evidence="2" type="ORF">PL75_01040</name>
</gene>
<evidence type="ECO:0000313" key="3">
    <source>
        <dbReference type="Proteomes" id="UP000036027"/>
    </source>
</evidence>
<keyword evidence="3" id="KW-1185">Reference proteome</keyword>
<dbReference type="GO" id="GO:0016787">
    <property type="term" value="F:hydrolase activity"/>
    <property type="evidence" value="ECO:0007669"/>
    <property type="project" value="InterPro"/>
</dbReference>
<keyword evidence="2" id="KW-0547">Nucleotide-binding</keyword>
<keyword evidence="2" id="KW-0347">Helicase</keyword>
<dbReference type="InterPro" id="IPR001650">
    <property type="entry name" value="Helicase_C-like"/>
</dbReference>
<reference evidence="2 3" key="1">
    <citation type="submission" date="2014-11" db="EMBL/GenBank/DDBJ databases">
        <title>Genome of a novel goose pathogen.</title>
        <authorList>
            <person name="Hansen C.M."/>
            <person name="Hueffer K."/>
            <person name="Choi S.C."/>
        </authorList>
    </citation>
    <scope>NUCLEOTIDE SEQUENCE [LARGE SCALE GENOMIC DNA]</scope>
    <source>
        <strain evidence="2 3">KH1503</strain>
    </source>
</reference>
<dbReference type="EMBL" id="JTDO01000002">
    <property type="protein sequence ID" value="KLT73757.1"/>
    <property type="molecule type" value="Genomic_DNA"/>
</dbReference>
<dbReference type="AlphaFoldDB" id="A0A0J0YUE3"/>
<dbReference type="SMART" id="SM00487">
    <property type="entry name" value="DEXDc"/>
    <property type="match status" value="1"/>
</dbReference>
<dbReference type="Pfam" id="PF04851">
    <property type="entry name" value="ResIII"/>
    <property type="match status" value="1"/>
</dbReference>
<protein>
    <submittedName>
        <fullName evidence="2">Helicase</fullName>
    </submittedName>
</protein>
<dbReference type="PATRIC" id="fig|1470200.3.peg.996"/>
<dbReference type="Gene3D" id="3.40.50.300">
    <property type="entry name" value="P-loop containing nucleotide triphosphate hydrolases"/>
    <property type="match status" value="2"/>
</dbReference>
<dbReference type="InterPro" id="IPR038718">
    <property type="entry name" value="SNF2-like_sf"/>
</dbReference>
<sequence length="754" mass="85166">MPLVQFLSEFGDSLFDAVTRQNLPIYQGQIHPETEAVLDGLSRPLFAAQREVVRAVVQLLVHENKPAAIINAEMGTGKTMMAIAAAAAAHQAGYYRTLVISPPHLVYKWRREILQTIPDARVVILNGADTLSKLLKIRAVDQEPTVPEFYIMGRVRMRMGYHWRPAYAVKRKWVPASGSFSGYAVDQFCCPKCGSEIRTEENKPYANKHSLESALAKKRSYCKREKCKEPLWTLCHKNQNSGNIAMPTVYERVMKTITSLPGIGPKTAQKVISLYGEEFLAKLLENNIQAFANLMDENGDFLFNDRQATRLDRALGNTEFSLGRGSYQPTEFIKRYLPKNFFGLMVVDEGHEYKNYGTAQGQAMGVLARCAQKTLCLTGTLMGGYADDLFYLLWRLWPQMMIEDGFVYNKGNTLGTAGMAFMKQHGVLKEVVRHLGNEYSNGSFSSSRAERSQVKTSKAPGFSPLGIMRYVLPITVFLKLRELGEGVLPAYQEVFRPIEMTETQRTVYKTFQDTLKNYLRQALRKRDNTLTGVVLNALLAWPDCCDKEQEVYWRSEGKTLVHTESQFGADELSPKEADMLQVVKENLARGRKCLVYTVYSDTRDTTARLKHLLKINGVKAAVMKASVKADEREDWVADRLTEGVQVIICNPELVKTGLDLLEFPTIYFMQTGYNVYTLMQAARRSWRIGQREDVEVYFAGYTDTAQQICLELMGKKIAVTQSTSGDMPDTGLDILNQSEDSIEVELAKRLVDKH</sequence>
<evidence type="ECO:0000259" key="1">
    <source>
        <dbReference type="PROSITE" id="PS51194"/>
    </source>
</evidence>
<keyword evidence="2" id="KW-0378">Hydrolase</keyword>
<dbReference type="GO" id="GO:0003677">
    <property type="term" value="F:DNA binding"/>
    <property type="evidence" value="ECO:0007669"/>
    <property type="project" value="InterPro"/>
</dbReference>
<dbReference type="PROSITE" id="PS51194">
    <property type="entry name" value="HELICASE_CTER"/>
    <property type="match status" value="1"/>
</dbReference>
<dbReference type="InterPro" id="IPR014001">
    <property type="entry name" value="Helicase_ATP-bd"/>
</dbReference>
<feature type="domain" description="Helicase C-terminal" evidence="1">
    <location>
        <begin position="574"/>
        <end position="728"/>
    </location>
</feature>
<dbReference type="PANTHER" id="PTHR10799">
    <property type="entry name" value="SNF2/RAD54 HELICASE FAMILY"/>
    <property type="match status" value="1"/>
</dbReference>
<name>A0A0J0YUE3_9NEIS</name>
<organism evidence="2 3">
    <name type="scientific">Neisseria arctica</name>
    <dbReference type="NCBI Taxonomy" id="1470200"/>
    <lineage>
        <taxon>Bacteria</taxon>
        <taxon>Pseudomonadati</taxon>
        <taxon>Pseudomonadota</taxon>
        <taxon>Betaproteobacteria</taxon>
        <taxon>Neisseriales</taxon>
        <taxon>Neisseriaceae</taxon>
        <taxon>Neisseria</taxon>
    </lineage>
</organism>
<keyword evidence="2" id="KW-0067">ATP-binding</keyword>
<accession>A0A0J0YUE3</accession>
<dbReference type="InterPro" id="IPR006935">
    <property type="entry name" value="Helicase/UvrB_N"/>
</dbReference>
<dbReference type="SUPFAM" id="SSF52540">
    <property type="entry name" value="P-loop containing nucleoside triphosphate hydrolases"/>
    <property type="match status" value="2"/>
</dbReference>
<dbReference type="InterPro" id="IPR027417">
    <property type="entry name" value="P-loop_NTPase"/>
</dbReference>
<proteinExistence type="predicted"/>
<dbReference type="GO" id="GO:0005524">
    <property type="term" value="F:ATP binding"/>
    <property type="evidence" value="ECO:0007669"/>
    <property type="project" value="InterPro"/>
</dbReference>
<comment type="caution">
    <text evidence="2">The sequence shown here is derived from an EMBL/GenBank/DDBJ whole genome shotgun (WGS) entry which is preliminary data.</text>
</comment>
<dbReference type="Gene3D" id="3.40.50.10810">
    <property type="entry name" value="Tandem AAA-ATPase domain"/>
    <property type="match status" value="1"/>
</dbReference>
<dbReference type="Proteomes" id="UP000036027">
    <property type="component" value="Unassembled WGS sequence"/>
</dbReference>
<dbReference type="Pfam" id="PF00271">
    <property type="entry name" value="Helicase_C"/>
    <property type="match status" value="1"/>
</dbReference>